<dbReference type="AlphaFoldDB" id="A0ABD1XGZ0"/>
<accession>A0ABD1XGZ0</accession>
<feature type="region of interest" description="Disordered" evidence="1">
    <location>
        <begin position="48"/>
        <end position="85"/>
    </location>
</feature>
<evidence type="ECO:0000313" key="2">
    <source>
        <dbReference type="EMBL" id="KAL2608228.1"/>
    </source>
</evidence>
<name>A0ABD1XGZ0_9MARC</name>
<dbReference type="EMBL" id="JBHFFA010000008">
    <property type="protein sequence ID" value="KAL2608228.1"/>
    <property type="molecule type" value="Genomic_DNA"/>
</dbReference>
<keyword evidence="3" id="KW-1185">Reference proteome</keyword>
<sequence length="106" mass="11580">MHLSLHEAEVLRRFCREISVLLVIPQNFIGFVPGCASSNAARISISRLGLPETSEGQRTDESRNGLPEMSGASKPQGTSFQQESINRELPIATQFPTIGAVAQWTL</sequence>
<dbReference type="Proteomes" id="UP001605036">
    <property type="component" value="Unassembled WGS sequence"/>
</dbReference>
<organism evidence="2 3">
    <name type="scientific">Riccia fluitans</name>
    <dbReference type="NCBI Taxonomy" id="41844"/>
    <lineage>
        <taxon>Eukaryota</taxon>
        <taxon>Viridiplantae</taxon>
        <taxon>Streptophyta</taxon>
        <taxon>Embryophyta</taxon>
        <taxon>Marchantiophyta</taxon>
        <taxon>Marchantiopsida</taxon>
        <taxon>Marchantiidae</taxon>
        <taxon>Marchantiales</taxon>
        <taxon>Ricciaceae</taxon>
        <taxon>Riccia</taxon>
    </lineage>
</organism>
<feature type="compositionally biased region" description="Polar residues" evidence="1">
    <location>
        <begin position="73"/>
        <end position="84"/>
    </location>
</feature>
<evidence type="ECO:0000256" key="1">
    <source>
        <dbReference type="SAM" id="MobiDB-lite"/>
    </source>
</evidence>
<comment type="caution">
    <text evidence="2">The sequence shown here is derived from an EMBL/GenBank/DDBJ whole genome shotgun (WGS) entry which is preliminary data.</text>
</comment>
<gene>
    <name evidence="2" type="ORF">R1flu_026801</name>
</gene>
<reference evidence="2 3" key="1">
    <citation type="submission" date="2024-09" db="EMBL/GenBank/DDBJ databases">
        <title>Chromosome-scale assembly of Riccia fluitans.</title>
        <authorList>
            <person name="Paukszto L."/>
            <person name="Sawicki J."/>
            <person name="Karawczyk K."/>
            <person name="Piernik-Szablinska J."/>
            <person name="Szczecinska M."/>
            <person name="Mazdziarz M."/>
        </authorList>
    </citation>
    <scope>NUCLEOTIDE SEQUENCE [LARGE SCALE GENOMIC DNA]</scope>
    <source>
        <strain evidence="2">Rf_01</strain>
        <tissue evidence="2">Aerial parts of the thallus</tissue>
    </source>
</reference>
<evidence type="ECO:0000313" key="3">
    <source>
        <dbReference type="Proteomes" id="UP001605036"/>
    </source>
</evidence>
<protein>
    <submittedName>
        <fullName evidence="2">Uncharacterized protein</fullName>
    </submittedName>
</protein>
<proteinExistence type="predicted"/>